<sequence length="413" mass="43775">MALRASLPRRSALDSLLTKRPTDVVITTALRTPIARMGKGFKHMYPEELLSHVYTHTRKRLESRGIDLELIEDVCAGTVLAELGGAKSGRLAALHSGLPISAAYRTTNRQCASGLQSISDIGAAIQTGSIKCGVAAGFDSMSRDWETKAIPVKLSPAMKDSPVQEARDCLMSMGLTSENVAERYGVGRDRQDAFAAQSHQRAGKAQKDGRLGGEIVPIEVRWVEEDGSETKRVVEHDEGIRHGTTVEKLSTLKPVFKADGCSTAGNSSQVSDGAVALTLCRRDLAESSGMEVLGKWVGTSVAGVRPDEMGIGPAKSTPKLLERYGLGVGEVDLWEINEAFASQILMTIDSLGLDESKVNVKGGAISLGHPLGASGGRLVTSLLSELRRTGQKVGVAALCCGTGYGVSSLFVAE</sequence>
<dbReference type="EC" id="2.3.1.16" evidence="5"/>
<comment type="pathway">
    <text evidence="1">Lipid metabolism; fatty acid metabolism.</text>
</comment>
<comment type="catalytic activity">
    <reaction evidence="6">
        <text>an acyl-CoA + acetyl-CoA = a 3-oxoacyl-CoA + CoA</text>
        <dbReference type="Rhea" id="RHEA:21564"/>
        <dbReference type="ChEBI" id="CHEBI:57287"/>
        <dbReference type="ChEBI" id="CHEBI:57288"/>
        <dbReference type="ChEBI" id="CHEBI:58342"/>
        <dbReference type="ChEBI" id="CHEBI:90726"/>
        <dbReference type="EC" id="2.3.1.16"/>
    </reaction>
</comment>
<dbReference type="GO" id="GO:0005777">
    <property type="term" value="C:peroxisome"/>
    <property type="evidence" value="ECO:0007669"/>
    <property type="project" value="TreeGrafter"/>
</dbReference>
<feature type="active site" description="Acyl-thioester intermediate" evidence="7">
    <location>
        <position position="111"/>
    </location>
</feature>
<evidence type="ECO:0000256" key="7">
    <source>
        <dbReference type="PIRSR" id="PIRSR000429-1"/>
    </source>
</evidence>
<evidence type="ECO:0000256" key="3">
    <source>
        <dbReference type="ARBA" id="ARBA00022679"/>
    </source>
</evidence>
<dbReference type="InterPro" id="IPR002155">
    <property type="entry name" value="Thiolase"/>
</dbReference>
<feature type="domain" description="Thiolase C-terminal" evidence="10">
    <location>
        <begin position="292"/>
        <end position="410"/>
    </location>
</feature>
<feature type="domain" description="Thiolase N-terminal" evidence="9">
    <location>
        <begin position="24"/>
        <end position="282"/>
    </location>
</feature>
<evidence type="ECO:0000313" key="11">
    <source>
        <dbReference type="EMBL" id="PWN24610.1"/>
    </source>
</evidence>
<dbReference type="PANTHER" id="PTHR43853">
    <property type="entry name" value="3-KETOACYL-COA THIOLASE, PEROXISOMAL"/>
    <property type="match status" value="1"/>
</dbReference>
<dbReference type="InterPro" id="IPR020613">
    <property type="entry name" value="Thiolase_CS"/>
</dbReference>
<protein>
    <recommendedName>
        <fullName evidence="5">acetyl-CoA C-acyltransferase</fullName>
        <ecNumber evidence="5">2.3.1.16</ecNumber>
    </recommendedName>
</protein>
<keyword evidence="4 8" id="KW-0012">Acyltransferase</keyword>
<accession>A0A316UHD6</accession>
<dbReference type="RefSeq" id="XP_025359222.1">
    <property type="nucleotide sequence ID" value="XM_025509443.1"/>
</dbReference>
<evidence type="ECO:0000256" key="5">
    <source>
        <dbReference type="ARBA" id="ARBA00024073"/>
    </source>
</evidence>
<dbReference type="InterPro" id="IPR020610">
    <property type="entry name" value="Thiolase_AS"/>
</dbReference>
<keyword evidence="12" id="KW-1185">Reference proteome</keyword>
<dbReference type="GO" id="GO:0003988">
    <property type="term" value="F:acetyl-CoA C-acyltransferase activity"/>
    <property type="evidence" value="ECO:0007669"/>
    <property type="project" value="UniProtKB-EC"/>
</dbReference>
<dbReference type="PIRSF" id="PIRSF000429">
    <property type="entry name" value="Ac-CoA_Ac_transf"/>
    <property type="match status" value="1"/>
</dbReference>
<reference evidence="11 12" key="1">
    <citation type="journal article" date="2018" name="Mol. Biol. Evol.">
        <title>Broad Genomic Sampling Reveals a Smut Pathogenic Ancestry of the Fungal Clade Ustilaginomycotina.</title>
        <authorList>
            <person name="Kijpornyongpan T."/>
            <person name="Mondo S.J."/>
            <person name="Barry K."/>
            <person name="Sandor L."/>
            <person name="Lee J."/>
            <person name="Lipzen A."/>
            <person name="Pangilinan J."/>
            <person name="LaButti K."/>
            <person name="Hainaut M."/>
            <person name="Henrissat B."/>
            <person name="Grigoriev I.V."/>
            <person name="Spatafora J.W."/>
            <person name="Aime M.C."/>
        </authorList>
    </citation>
    <scope>NUCLEOTIDE SEQUENCE [LARGE SCALE GENOMIC DNA]</scope>
    <source>
        <strain evidence="11 12">MCA 5214</strain>
    </source>
</reference>
<dbReference type="GeneID" id="37031266"/>
<dbReference type="EMBL" id="KZ819680">
    <property type="protein sequence ID" value="PWN24610.1"/>
    <property type="molecule type" value="Genomic_DNA"/>
</dbReference>
<dbReference type="PROSITE" id="PS00737">
    <property type="entry name" value="THIOLASE_2"/>
    <property type="match status" value="1"/>
</dbReference>
<evidence type="ECO:0000259" key="9">
    <source>
        <dbReference type="Pfam" id="PF00108"/>
    </source>
</evidence>
<dbReference type="PANTHER" id="PTHR43853:SF5">
    <property type="entry name" value="ACETYL-COA C-ACETYLTRANSFERASE"/>
    <property type="match status" value="1"/>
</dbReference>
<dbReference type="Proteomes" id="UP000245884">
    <property type="component" value="Unassembled WGS sequence"/>
</dbReference>
<evidence type="ECO:0000256" key="6">
    <source>
        <dbReference type="ARBA" id="ARBA00047605"/>
    </source>
</evidence>
<evidence type="ECO:0000313" key="12">
    <source>
        <dbReference type="Proteomes" id="UP000245884"/>
    </source>
</evidence>
<feature type="active site" description="Proton acceptor" evidence="7">
    <location>
        <position position="399"/>
    </location>
</feature>
<dbReference type="CDD" id="cd00751">
    <property type="entry name" value="thiolase"/>
    <property type="match status" value="1"/>
</dbReference>
<evidence type="ECO:0000259" key="10">
    <source>
        <dbReference type="Pfam" id="PF02803"/>
    </source>
</evidence>
<feature type="active site" description="Proton acceptor" evidence="7">
    <location>
        <position position="369"/>
    </location>
</feature>
<organism evidence="11 12">
    <name type="scientific">Jaminaea rosea</name>
    <dbReference type="NCBI Taxonomy" id="1569628"/>
    <lineage>
        <taxon>Eukaryota</taxon>
        <taxon>Fungi</taxon>
        <taxon>Dikarya</taxon>
        <taxon>Basidiomycota</taxon>
        <taxon>Ustilaginomycotina</taxon>
        <taxon>Exobasidiomycetes</taxon>
        <taxon>Microstromatales</taxon>
        <taxon>Microstromatales incertae sedis</taxon>
        <taxon>Jaminaea</taxon>
    </lineage>
</organism>
<evidence type="ECO:0000256" key="8">
    <source>
        <dbReference type="RuleBase" id="RU003557"/>
    </source>
</evidence>
<dbReference type="GO" id="GO:0010124">
    <property type="term" value="P:phenylacetate catabolic process"/>
    <property type="evidence" value="ECO:0007669"/>
    <property type="project" value="TreeGrafter"/>
</dbReference>
<dbReference type="STRING" id="1569628.A0A316UHD6"/>
<dbReference type="Pfam" id="PF00108">
    <property type="entry name" value="Thiolase_N"/>
    <property type="match status" value="1"/>
</dbReference>
<evidence type="ECO:0000256" key="4">
    <source>
        <dbReference type="ARBA" id="ARBA00023315"/>
    </source>
</evidence>
<dbReference type="InterPro" id="IPR020617">
    <property type="entry name" value="Thiolase_C"/>
</dbReference>
<dbReference type="Pfam" id="PF02803">
    <property type="entry name" value="Thiolase_C"/>
    <property type="match status" value="1"/>
</dbReference>
<dbReference type="GO" id="GO:0006635">
    <property type="term" value="P:fatty acid beta-oxidation"/>
    <property type="evidence" value="ECO:0007669"/>
    <property type="project" value="TreeGrafter"/>
</dbReference>
<keyword evidence="3 8" id="KW-0808">Transferase</keyword>
<evidence type="ECO:0000256" key="2">
    <source>
        <dbReference type="ARBA" id="ARBA00010982"/>
    </source>
</evidence>
<dbReference type="SUPFAM" id="SSF53901">
    <property type="entry name" value="Thiolase-like"/>
    <property type="match status" value="2"/>
</dbReference>
<name>A0A316UHD6_9BASI</name>
<dbReference type="PROSITE" id="PS00099">
    <property type="entry name" value="THIOLASE_3"/>
    <property type="match status" value="1"/>
</dbReference>
<dbReference type="InterPro" id="IPR050215">
    <property type="entry name" value="Thiolase-like_sf_Thiolase"/>
</dbReference>
<evidence type="ECO:0000256" key="1">
    <source>
        <dbReference type="ARBA" id="ARBA00004872"/>
    </source>
</evidence>
<proteinExistence type="inferred from homology"/>
<dbReference type="Gene3D" id="3.40.47.10">
    <property type="match status" value="2"/>
</dbReference>
<dbReference type="AlphaFoldDB" id="A0A316UHD6"/>
<dbReference type="NCBIfam" id="TIGR01930">
    <property type="entry name" value="AcCoA-C-Actrans"/>
    <property type="match status" value="1"/>
</dbReference>
<comment type="similarity">
    <text evidence="2 8">Belongs to the thiolase-like superfamily. Thiolase family.</text>
</comment>
<dbReference type="InterPro" id="IPR016039">
    <property type="entry name" value="Thiolase-like"/>
</dbReference>
<dbReference type="InterPro" id="IPR020616">
    <property type="entry name" value="Thiolase_N"/>
</dbReference>
<gene>
    <name evidence="11" type="ORF">BDZ90DRAFT_282250</name>
</gene>
<dbReference type="OrthoDB" id="5404651at2759"/>